<dbReference type="STRING" id="1219065.VPR01S_19_00920"/>
<feature type="domain" description="LysR substrate-binding" evidence="2">
    <location>
        <begin position="2"/>
        <end position="92"/>
    </location>
</feature>
<proteinExistence type="inferred from homology"/>
<sequence length="99" mass="11113">MSVEMGTLASPDCLQRYGRPQHPKQLGQHHCLLGSVTRWNFVHHCSGEPFDIQLQGHLHCKNGRVLVKGAVNGNGIVRVPRIYCQSHIDAGEQEEVFEQ</sequence>
<name>U3A553_VIBPR</name>
<reference evidence="3 4" key="1">
    <citation type="submission" date="2013-09" db="EMBL/GenBank/DDBJ databases">
        <title>Whole genome shotgun sequence of Vibrio proteolyticus NBRC 13287.</title>
        <authorList>
            <person name="Isaki S."/>
            <person name="Hosoyama A."/>
            <person name="Numata M."/>
            <person name="Hashimoto M."/>
            <person name="Hosoyama Y."/>
            <person name="Tsuchikane K."/>
            <person name="Noguchi M."/>
            <person name="Hirakata S."/>
            <person name="Ichikawa N."/>
            <person name="Ohji S."/>
            <person name="Yamazoe A."/>
            <person name="Fujita N."/>
        </authorList>
    </citation>
    <scope>NUCLEOTIDE SEQUENCE [LARGE SCALE GENOMIC DNA]</scope>
    <source>
        <strain evidence="3 4">NBRC 13287</strain>
    </source>
</reference>
<accession>U3A553</accession>
<dbReference type="GO" id="GO:0006351">
    <property type="term" value="P:DNA-templated transcription"/>
    <property type="evidence" value="ECO:0007669"/>
    <property type="project" value="TreeGrafter"/>
</dbReference>
<dbReference type="GO" id="GO:0003700">
    <property type="term" value="F:DNA-binding transcription factor activity"/>
    <property type="evidence" value="ECO:0007669"/>
    <property type="project" value="TreeGrafter"/>
</dbReference>
<protein>
    <recommendedName>
        <fullName evidence="2">LysR substrate-binding domain-containing protein</fullName>
    </recommendedName>
</protein>
<dbReference type="Proteomes" id="UP000016570">
    <property type="component" value="Unassembled WGS sequence"/>
</dbReference>
<dbReference type="Gene3D" id="3.40.190.10">
    <property type="entry name" value="Periplasmic binding protein-like II"/>
    <property type="match status" value="1"/>
</dbReference>
<organism evidence="3 4">
    <name type="scientific">Vibrio proteolyticus NBRC 13287</name>
    <dbReference type="NCBI Taxonomy" id="1219065"/>
    <lineage>
        <taxon>Bacteria</taxon>
        <taxon>Pseudomonadati</taxon>
        <taxon>Pseudomonadota</taxon>
        <taxon>Gammaproteobacteria</taxon>
        <taxon>Vibrionales</taxon>
        <taxon>Vibrionaceae</taxon>
        <taxon>Vibrio</taxon>
    </lineage>
</organism>
<dbReference type="eggNOG" id="COG0583">
    <property type="taxonomic scope" value="Bacteria"/>
</dbReference>
<evidence type="ECO:0000313" key="4">
    <source>
        <dbReference type="Proteomes" id="UP000016570"/>
    </source>
</evidence>
<dbReference type="PANTHER" id="PTHR30537:SF5">
    <property type="entry name" value="HTH-TYPE TRANSCRIPTIONAL ACTIVATOR TTDR-RELATED"/>
    <property type="match status" value="1"/>
</dbReference>
<dbReference type="EMBL" id="BATJ01000019">
    <property type="protein sequence ID" value="GAD68810.1"/>
    <property type="molecule type" value="Genomic_DNA"/>
</dbReference>
<gene>
    <name evidence="3" type="ORF">VPR01S_19_00920</name>
</gene>
<evidence type="ECO:0000313" key="3">
    <source>
        <dbReference type="EMBL" id="GAD68810.1"/>
    </source>
</evidence>
<dbReference type="PANTHER" id="PTHR30537">
    <property type="entry name" value="HTH-TYPE TRANSCRIPTIONAL REGULATOR"/>
    <property type="match status" value="1"/>
</dbReference>
<evidence type="ECO:0000259" key="2">
    <source>
        <dbReference type="Pfam" id="PF03466"/>
    </source>
</evidence>
<evidence type="ECO:0000256" key="1">
    <source>
        <dbReference type="ARBA" id="ARBA00009437"/>
    </source>
</evidence>
<keyword evidence="4" id="KW-1185">Reference proteome</keyword>
<dbReference type="SUPFAM" id="SSF53850">
    <property type="entry name" value="Periplasmic binding protein-like II"/>
    <property type="match status" value="1"/>
</dbReference>
<dbReference type="InterPro" id="IPR005119">
    <property type="entry name" value="LysR_subst-bd"/>
</dbReference>
<dbReference type="InterPro" id="IPR058163">
    <property type="entry name" value="LysR-type_TF_proteobact-type"/>
</dbReference>
<comment type="caution">
    <text evidence="3">The sequence shown here is derived from an EMBL/GenBank/DDBJ whole genome shotgun (WGS) entry which is preliminary data.</text>
</comment>
<dbReference type="AlphaFoldDB" id="U3A553"/>
<comment type="similarity">
    <text evidence="1">Belongs to the LysR transcriptional regulatory family.</text>
</comment>
<dbReference type="GO" id="GO:0043565">
    <property type="term" value="F:sequence-specific DNA binding"/>
    <property type="evidence" value="ECO:0007669"/>
    <property type="project" value="TreeGrafter"/>
</dbReference>
<dbReference type="Pfam" id="PF03466">
    <property type="entry name" value="LysR_substrate"/>
    <property type="match status" value="1"/>
</dbReference>